<gene>
    <name evidence="2" type="ORF">F4560_005317</name>
</gene>
<accession>A0A7W9HNH2</accession>
<dbReference type="RefSeq" id="WP_184924143.1">
    <property type="nucleotide sequence ID" value="NZ_JACHMO010000001.1"/>
</dbReference>
<feature type="transmembrane region" description="Helical" evidence="1">
    <location>
        <begin position="42"/>
        <end position="61"/>
    </location>
</feature>
<keyword evidence="3" id="KW-1185">Reference proteome</keyword>
<dbReference type="EMBL" id="JACHMO010000001">
    <property type="protein sequence ID" value="MBB5805549.1"/>
    <property type="molecule type" value="Genomic_DNA"/>
</dbReference>
<evidence type="ECO:0000313" key="2">
    <source>
        <dbReference type="EMBL" id="MBB5805549.1"/>
    </source>
</evidence>
<organism evidence="2 3">
    <name type="scientific">Saccharothrix ecbatanensis</name>
    <dbReference type="NCBI Taxonomy" id="1105145"/>
    <lineage>
        <taxon>Bacteria</taxon>
        <taxon>Bacillati</taxon>
        <taxon>Actinomycetota</taxon>
        <taxon>Actinomycetes</taxon>
        <taxon>Pseudonocardiales</taxon>
        <taxon>Pseudonocardiaceae</taxon>
        <taxon>Saccharothrix</taxon>
    </lineage>
</organism>
<evidence type="ECO:0000313" key="3">
    <source>
        <dbReference type="Proteomes" id="UP000552097"/>
    </source>
</evidence>
<sequence>MNEIEIPFGHRTERRVALAAQLGLTALGVLLMFLAYSDGHLAAMFVGPLVALGGLIGGGVWRRRARLRRLVVDPQGLRWVEKGASWAVPWYELRAVGLSRTGGDKPSLWMHLEPRDQNGFAAAYRTIPKNMYGYWIQLADETGGPMLDLALQRYAPQLYQGFERHFTEY</sequence>
<comment type="caution">
    <text evidence="2">The sequence shown here is derived from an EMBL/GenBank/DDBJ whole genome shotgun (WGS) entry which is preliminary data.</text>
</comment>
<dbReference type="AlphaFoldDB" id="A0A7W9HNH2"/>
<feature type="transmembrane region" description="Helical" evidence="1">
    <location>
        <begin position="16"/>
        <end position="36"/>
    </location>
</feature>
<name>A0A7W9HNH2_9PSEU</name>
<keyword evidence="1" id="KW-1133">Transmembrane helix</keyword>
<dbReference type="Proteomes" id="UP000552097">
    <property type="component" value="Unassembled WGS sequence"/>
</dbReference>
<evidence type="ECO:0000256" key="1">
    <source>
        <dbReference type="SAM" id="Phobius"/>
    </source>
</evidence>
<reference evidence="2 3" key="1">
    <citation type="submission" date="2020-08" db="EMBL/GenBank/DDBJ databases">
        <title>Sequencing the genomes of 1000 actinobacteria strains.</title>
        <authorList>
            <person name="Klenk H.-P."/>
        </authorList>
    </citation>
    <scope>NUCLEOTIDE SEQUENCE [LARGE SCALE GENOMIC DNA]</scope>
    <source>
        <strain evidence="2 3">DSM 45486</strain>
    </source>
</reference>
<protein>
    <recommendedName>
        <fullName evidence="4">PH (Pleckstrin Homology) domain-containing protein</fullName>
    </recommendedName>
</protein>
<proteinExistence type="predicted"/>
<keyword evidence="1" id="KW-0812">Transmembrane</keyword>
<keyword evidence="1" id="KW-0472">Membrane</keyword>
<evidence type="ECO:0008006" key="4">
    <source>
        <dbReference type="Google" id="ProtNLM"/>
    </source>
</evidence>